<sequence>LRMWQPYALSALYLVTIKLGVFGNLWVICSVIRNTRPRTHSWSRLPSDRLRTYILVLALVDLIVINNTISCRTKKSTLALTCLDLLR</sequence>
<name>A0A183EPF2_9BILA</name>
<keyword evidence="1" id="KW-1133">Transmembrane helix</keyword>
<evidence type="ECO:0000256" key="1">
    <source>
        <dbReference type="SAM" id="Phobius"/>
    </source>
</evidence>
<reference evidence="2" key="1">
    <citation type="submission" date="2016-06" db="UniProtKB">
        <authorList>
            <consortium name="WormBaseParasite"/>
        </authorList>
    </citation>
    <scope>IDENTIFICATION</scope>
</reference>
<feature type="transmembrane region" description="Helical" evidence="1">
    <location>
        <begin position="52"/>
        <end position="69"/>
    </location>
</feature>
<protein>
    <submittedName>
        <fullName evidence="2">G_PROTEIN_RECEP_F1_2 domain-containing protein</fullName>
    </submittedName>
</protein>
<keyword evidence="1" id="KW-0812">Transmembrane</keyword>
<dbReference type="SUPFAM" id="SSF81321">
    <property type="entry name" value="Family A G protein-coupled receptor-like"/>
    <property type="match status" value="1"/>
</dbReference>
<dbReference type="WBParaSite" id="GPUH_0002287001-mRNA-1">
    <property type="protein sequence ID" value="GPUH_0002287001-mRNA-1"/>
    <property type="gene ID" value="GPUH_0002287001"/>
</dbReference>
<dbReference type="Gene3D" id="1.20.1070.10">
    <property type="entry name" value="Rhodopsin 7-helix transmembrane proteins"/>
    <property type="match status" value="1"/>
</dbReference>
<accession>A0A183EPF2</accession>
<feature type="transmembrane region" description="Helical" evidence="1">
    <location>
        <begin position="12"/>
        <end position="32"/>
    </location>
</feature>
<evidence type="ECO:0000313" key="2">
    <source>
        <dbReference type="WBParaSite" id="GPUH_0002287001-mRNA-1"/>
    </source>
</evidence>
<keyword evidence="1" id="KW-0472">Membrane</keyword>
<proteinExistence type="predicted"/>
<organism evidence="2">
    <name type="scientific">Gongylonema pulchrum</name>
    <dbReference type="NCBI Taxonomy" id="637853"/>
    <lineage>
        <taxon>Eukaryota</taxon>
        <taxon>Metazoa</taxon>
        <taxon>Ecdysozoa</taxon>
        <taxon>Nematoda</taxon>
        <taxon>Chromadorea</taxon>
        <taxon>Rhabditida</taxon>
        <taxon>Spirurina</taxon>
        <taxon>Spiruromorpha</taxon>
        <taxon>Spiruroidea</taxon>
        <taxon>Gongylonematidae</taxon>
        <taxon>Gongylonema</taxon>
    </lineage>
</organism>
<dbReference type="AlphaFoldDB" id="A0A183EPF2"/>